<feature type="region of interest" description="Disordered" evidence="2">
    <location>
        <begin position="67"/>
        <end position="163"/>
    </location>
</feature>
<dbReference type="InterPro" id="IPR036908">
    <property type="entry name" value="RlpA-like_sf"/>
</dbReference>
<evidence type="ECO:0000256" key="3">
    <source>
        <dbReference type="SAM" id="SignalP"/>
    </source>
</evidence>
<gene>
    <name evidence="4" type="ORF">BGW36DRAFT_35601</name>
</gene>
<evidence type="ECO:0000256" key="1">
    <source>
        <dbReference type="ARBA" id="ARBA00022729"/>
    </source>
</evidence>
<protein>
    <submittedName>
        <fullName evidence="4">RlpA-like double-psi beta-barrel-protein domain-containing protein-containing protein</fullName>
    </submittedName>
</protein>
<evidence type="ECO:0000313" key="5">
    <source>
        <dbReference type="Proteomes" id="UP001201262"/>
    </source>
</evidence>
<dbReference type="Proteomes" id="UP001201262">
    <property type="component" value="Unassembled WGS sequence"/>
</dbReference>
<feature type="signal peptide" evidence="3">
    <location>
        <begin position="1"/>
        <end position="20"/>
    </location>
</feature>
<name>A0AAD4PXI3_9EURO</name>
<dbReference type="CDD" id="cd22191">
    <property type="entry name" value="DPBB_RlpA_EXP_N-like"/>
    <property type="match status" value="1"/>
</dbReference>
<proteinExistence type="predicted"/>
<feature type="chain" id="PRO_5041992306" evidence="3">
    <location>
        <begin position="21"/>
        <end position="253"/>
    </location>
</feature>
<keyword evidence="5" id="KW-1185">Reference proteome</keyword>
<dbReference type="AlphaFoldDB" id="A0AAD4PXI3"/>
<feature type="compositionally biased region" description="Low complexity" evidence="2">
    <location>
        <begin position="81"/>
        <end position="147"/>
    </location>
</feature>
<feature type="compositionally biased region" description="Gly residues" evidence="2">
    <location>
        <begin position="148"/>
        <end position="159"/>
    </location>
</feature>
<organism evidence="4 5">
    <name type="scientific">Talaromyces proteolyticus</name>
    <dbReference type="NCBI Taxonomy" id="1131652"/>
    <lineage>
        <taxon>Eukaryota</taxon>
        <taxon>Fungi</taxon>
        <taxon>Dikarya</taxon>
        <taxon>Ascomycota</taxon>
        <taxon>Pezizomycotina</taxon>
        <taxon>Eurotiomycetes</taxon>
        <taxon>Eurotiomycetidae</taxon>
        <taxon>Eurotiales</taxon>
        <taxon>Trichocomaceae</taxon>
        <taxon>Talaromyces</taxon>
        <taxon>Talaromyces sect. Bacilispori</taxon>
    </lineage>
</organism>
<keyword evidence="1 3" id="KW-0732">Signal</keyword>
<comment type="caution">
    <text evidence="4">The sequence shown here is derived from an EMBL/GenBank/DDBJ whole genome shotgun (WGS) entry which is preliminary data.</text>
</comment>
<dbReference type="EMBL" id="JAJTJA010000010">
    <property type="protein sequence ID" value="KAH8693166.1"/>
    <property type="molecule type" value="Genomic_DNA"/>
</dbReference>
<dbReference type="PANTHER" id="PTHR31836:SF28">
    <property type="entry name" value="SRCR DOMAIN-CONTAINING PROTEIN-RELATED"/>
    <property type="match status" value="1"/>
</dbReference>
<evidence type="ECO:0000256" key="2">
    <source>
        <dbReference type="SAM" id="MobiDB-lite"/>
    </source>
</evidence>
<dbReference type="Gene3D" id="2.40.40.10">
    <property type="entry name" value="RlpA-like domain"/>
    <property type="match status" value="1"/>
</dbReference>
<dbReference type="GeneID" id="70243998"/>
<accession>A0AAD4PXI3</accession>
<sequence>MAIFSKALALTAILATLTSAAPLQQKRDLVYETVTAYDVTTIDTTITLYPGEPTPSVPPNVAITTQAAVSTTAPAEAKPEPTSATSTSVSPVAPETTAAPTTTAPAAAPTSEAPAAAPTTTEAPSPAAEPSTTSTSSSAPAATSSGSSGSGNGQSGSGDGTYYDTATSMSAPSYCDTANDGNSENVVALSSAIMTEALCGATITVHHNGNSATGKVVDKCPGCSAGSVDMSQHMFESLASIDAGRIPITWTLN</sequence>
<dbReference type="InterPro" id="IPR051477">
    <property type="entry name" value="Expansin_CellWall"/>
</dbReference>
<evidence type="ECO:0000313" key="4">
    <source>
        <dbReference type="EMBL" id="KAH8693166.1"/>
    </source>
</evidence>
<reference evidence="4" key="1">
    <citation type="submission" date="2021-12" db="EMBL/GenBank/DDBJ databases">
        <title>Convergent genome expansion in fungi linked to evolution of root-endophyte symbiosis.</title>
        <authorList>
            <consortium name="DOE Joint Genome Institute"/>
            <person name="Ke Y.-H."/>
            <person name="Bonito G."/>
            <person name="Liao H.-L."/>
            <person name="Looney B."/>
            <person name="Rojas-Flechas A."/>
            <person name="Nash J."/>
            <person name="Hameed K."/>
            <person name="Schadt C."/>
            <person name="Martin F."/>
            <person name="Crous P.W."/>
            <person name="Miettinen O."/>
            <person name="Magnuson J.K."/>
            <person name="Labbe J."/>
            <person name="Jacobson D."/>
            <person name="Doktycz M.J."/>
            <person name="Veneault-Fourrey C."/>
            <person name="Kuo A."/>
            <person name="Mondo S."/>
            <person name="Calhoun S."/>
            <person name="Riley R."/>
            <person name="Ohm R."/>
            <person name="LaButti K."/>
            <person name="Andreopoulos B."/>
            <person name="Pangilinan J."/>
            <person name="Nolan M."/>
            <person name="Tritt A."/>
            <person name="Clum A."/>
            <person name="Lipzen A."/>
            <person name="Daum C."/>
            <person name="Barry K."/>
            <person name="Grigoriev I.V."/>
            <person name="Vilgalys R."/>
        </authorList>
    </citation>
    <scope>NUCLEOTIDE SEQUENCE</scope>
    <source>
        <strain evidence="4">PMI_201</strain>
    </source>
</reference>
<dbReference type="SUPFAM" id="SSF50685">
    <property type="entry name" value="Barwin-like endoglucanases"/>
    <property type="match status" value="1"/>
</dbReference>
<dbReference type="PANTHER" id="PTHR31836">
    <property type="match status" value="1"/>
</dbReference>
<dbReference type="RefSeq" id="XP_046069039.1">
    <property type="nucleotide sequence ID" value="XM_046213711.1"/>
</dbReference>